<evidence type="ECO:0000313" key="29">
    <source>
        <dbReference type="EMBL" id="BBE28179.1"/>
    </source>
</evidence>
<evidence type="ECO:0000313" key="5">
    <source>
        <dbReference type="EMBL" id="ACS27113.1"/>
    </source>
</evidence>
<dbReference type="PANTHER" id="PTHR10884">
    <property type="entry name" value="NADH DEHYDROGENASE UBIQUINONE IRON-SULFUR PROTEIN 3"/>
    <property type="match status" value="1"/>
</dbReference>
<evidence type="ECO:0000313" key="15">
    <source>
        <dbReference type="EMBL" id="BBB45789.1"/>
    </source>
</evidence>
<keyword evidence="2 3" id="KW-0813">Transport</keyword>
<dbReference type="SUPFAM" id="SSF143243">
    <property type="entry name" value="Nqo5-like"/>
    <property type="match status" value="1"/>
</dbReference>
<evidence type="ECO:0000313" key="14">
    <source>
        <dbReference type="EMBL" id="BBB45751.1"/>
    </source>
</evidence>
<dbReference type="PANTHER" id="PTHR10884:SF14">
    <property type="entry name" value="NADH DEHYDROGENASE [UBIQUINONE] IRON-SULFUR PROTEIN 3, MITOCHONDRIAL"/>
    <property type="match status" value="1"/>
</dbReference>
<evidence type="ECO:0000313" key="18">
    <source>
        <dbReference type="EMBL" id="BBB45905.1"/>
    </source>
</evidence>
<evidence type="ECO:0000313" key="19">
    <source>
        <dbReference type="EMBL" id="BBB45943.1"/>
    </source>
</evidence>
<dbReference type="EMBL" id="LC384965">
    <property type="protein sequence ID" value="BBE28179.1"/>
    <property type="molecule type" value="Genomic_DNA"/>
</dbReference>
<evidence type="ECO:0000313" key="7">
    <source>
        <dbReference type="EMBL" id="AOT84780.1"/>
    </source>
</evidence>
<feature type="domain" description="NADH:ubiquinone oxidoreductase 30kDa subunit" evidence="4">
    <location>
        <begin position="30"/>
        <end position="151"/>
    </location>
</feature>
<evidence type="ECO:0000313" key="17">
    <source>
        <dbReference type="EMBL" id="BBB45865.1"/>
    </source>
</evidence>
<dbReference type="EMBL" id="KU561550">
    <property type="protein sequence ID" value="AOT84864.1"/>
    <property type="molecule type" value="Genomic_DNA"/>
</dbReference>
<name>D2Z245_HETAK</name>
<dbReference type="EMBL" id="LC384964">
    <property type="protein sequence ID" value="BBE28140.1"/>
    <property type="molecule type" value="Genomic_DNA"/>
</dbReference>
<evidence type="ECO:0000256" key="2">
    <source>
        <dbReference type="ARBA" id="ARBA00022448"/>
    </source>
</evidence>
<dbReference type="EMBL" id="LC228561">
    <property type="protein sequence ID" value="BBB45675.1"/>
    <property type="molecule type" value="Genomic_DNA"/>
</dbReference>
<dbReference type="PROSITE" id="PS00542">
    <property type="entry name" value="COMPLEX1_30K"/>
    <property type="match status" value="1"/>
</dbReference>
<reference evidence="10" key="1">
    <citation type="journal article" date="2010" name="Harmful Algae">
        <title>Mitochondrial genomes from two red tide forming raphidophycean algae Heterosigma akashiwo and Chattonella marina var. marina.</title>
        <authorList>
            <person name="Masuda I."/>
            <person name="Kamikawa R."/>
            <person name="Ueda M."/>
            <person name="Oyama K."/>
            <person name="Yoshimatsu S."/>
            <person name="Inagaki Y."/>
            <person name="Sako Y."/>
        </authorList>
    </citation>
    <scope>NUCLEOTIDE SEQUENCE</scope>
    <source>
        <strain evidence="10">Berkeley</strain>
    </source>
</reference>
<dbReference type="InterPro" id="IPR001268">
    <property type="entry name" value="NADH_UbQ_OxRdtase_30kDa_su"/>
</dbReference>
<evidence type="ECO:0000313" key="21">
    <source>
        <dbReference type="EMBL" id="BBE27873.1"/>
    </source>
</evidence>
<dbReference type="Gene3D" id="3.30.460.80">
    <property type="entry name" value="NADH:ubiquinone oxidoreductase, 30kDa subunit"/>
    <property type="match status" value="1"/>
</dbReference>
<protein>
    <submittedName>
        <fullName evidence="10">NADH dehydrogenase subunit 9</fullName>
    </submittedName>
</protein>
<reference evidence="21" key="8">
    <citation type="submission" date="2018-05" db="EMBL/GenBank/DDBJ databases">
        <title>Mitochondrial DNA sequences of Heterosigma akashiwo strains.</title>
        <authorList>
            <person name="Ueki S."/>
        </authorList>
    </citation>
    <scope>NUCLEOTIDE SEQUENCE</scope>
    <source>
        <strain evidence="21">CCAP934-3</strain>
        <strain evidence="22">CCAP934-7</strain>
        <strain evidence="23">CCMP1595</strain>
        <strain evidence="24">CCMP1596</strain>
        <strain evidence="26">Haek9806-2</strain>
        <strain evidence="25">HaGS95</strain>
    </source>
</reference>
<keyword evidence="10" id="KW-0496">Mitochondrion</keyword>
<reference evidence="27" key="7">
    <citation type="submission" date="2018-05" db="EMBL/GenBank/DDBJ databases">
        <title>Heterosigma akashiwo mitochondrial genome sequences.</title>
        <authorList>
            <person name="Ueki S."/>
        </authorList>
    </citation>
    <scope>NUCLEOTIDE SEQUENCE</scope>
    <source>
        <strain evidence="27">BrRJ1</strain>
        <strain evidence="28">BrRJ5</strain>
        <strain evidence="29">CAW05</strain>
        <strain evidence="30">RCC1502</strain>
    </source>
</reference>
<dbReference type="GO" id="GO:0008137">
    <property type="term" value="F:NADH dehydrogenase (ubiquinone) activity"/>
    <property type="evidence" value="ECO:0007669"/>
    <property type="project" value="InterPro"/>
</dbReference>
<evidence type="ECO:0000313" key="28">
    <source>
        <dbReference type="EMBL" id="BBE28140.1"/>
    </source>
</evidence>
<evidence type="ECO:0000313" key="12">
    <source>
        <dbReference type="EMBL" id="BBB45675.1"/>
    </source>
</evidence>
<dbReference type="EMBL" id="LC384957">
    <property type="protein sequence ID" value="BBE27873.1"/>
    <property type="molecule type" value="Genomic_DNA"/>
</dbReference>
<dbReference type="EMBL" id="LC384962">
    <property type="protein sequence ID" value="BBE28063.1"/>
    <property type="molecule type" value="Genomic_DNA"/>
</dbReference>
<dbReference type="EMBL" id="KU561547">
    <property type="protein sequence ID" value="AOT84780.1"/>
    <property type="molecule type" value="Genomic_DNA"/>
</dbReference>
<dbReference type="GO" id="GO:0016651">
    <property type="term" value="F:oxidoreductase activity, acting on NAD(P)H"/>
    <property type="evidence" value="ECO:0007669"/>
    <property type="project" value="InterPro"/>
</dbReference>
<organism evidence="10">
    <name type="scientific">Heterosigma akashiwo</name>
    <name type="common">Chromophytic alga</name>
    <name type="synonym">Heterosigma carterae</name>
    <dbReference type="NCBI Taxonomy" id="2829"/>
    <lineage>
        <taxon>Eukaryota</taxon>
        <taxon>Sar</taxon>
        <taxon>Stramenopiles</taxon>
        <taxon>Ochrophyta</taxon>
        <taxon>Raphidophyceae</taxon>
        <taxon>Chattonellales</taxon>
        <taxon>Chattonellaceae</taxon>
        <taxon>Heterosigma</taxon>
    </lineage>
</organism>
<evidence type="ECO:0000313" key="10">
    <source>
        <dbReference type="EMBL" id="BAI70609.1"/>
    </source>
</evidence>
<accession>D2Z245</accession>
<dbReference type="EMBL" id="LC228563">
    <property type="protein sequence ID" value="BBB45751.1"/>
    <property type="molecule type" value="Genomic_DNA"/>
</dbReference>
<sequence>MNQIIFNFAFSLQSLIPVENIKVFKNEIIVVVSSQFLLETVEFLKLHTQTQYKILTSISGVDYPEYNKRFEVVYDFLTLVYNGRIRVKTYVDEVTPLPSLIPLFPCANWWEREVWDLFGVFFSNHTDLRRILTDYGFEGHPMRKNFPLSGYVEVRYDENQKRVVCEPIKQFSQEFRSFNFSSPWVRSN</sequence>
<evidence type="ECO:0000256" key="3">
    <source>
        <dbReference type="RuleBase" id="RU003456"/>
    </source>
</evidence>
<dbReference type="NCBIfam" id="NF004733">
    <property type="entry name" value="PRK06074.1-5"/>
    <property type="match status" value="1"/>
</dbReference>
<dbReference type="EMBL" id="LC384963">
    <property type="protein sequence ID" value="BBE28101.1"/>
    <property type="molecule type" value="Genomic_DNA"/>
</dbReference>
<dbReference type="GeneID" id="11542467"/>
<dbReference type="EMBL" id="LC228560">
    <property type="protein sequence ID" value="BBB45637.1"/>
    <property type="molecule type" value="Genomic_DNA"/>
</dbReference>
<dbReference type="InterPro" id="IPR020396">
    <property type="entry name" value="NADH_UbQ_OxRdtase_CS"/>
</dbReference>
<dbReference type="NCBIfam" id="TIGR01961">
    <property type="entry name" value="NuoC_fam"/>
    <property type="match status" value="1"/>
</dbReference>
<dbReference type="EMBL" id="LC229077">
    <property type="protein sequence ID" value="BBB45943.1"/>
    <property type="molecule type" value="Genomic_DNA"/>
</dbReference>
<dbReference type="EMBL" id="LC384961">
    <property type="protein sequence ID" value="BBE28025.1"/>
    <property type="molecule type" value="Genomic_DNA"/>
</dbReference>
<dbReference type="RefSeq" id="YP_005090295.1">
    <property type="nucleotide sequence ID" value="NC_016738.1"/>
</dbReference>
<evidence type="ECO:0000313" key="8">
    <source>
        <dbReference type="EMBL" id="AOT84822.1"/>
    </source>
</evidence>
<dbReference type="Pfam" id="PF00329">
    <property type="entry name" value="Complex1_30kDa"/>
    <property type="match status" value="1"/>
</dbReference>
<proteinExistence type="inferred from homology"/>
<reference evidence="5" key="2">
    <citation type="journal article" date="2010" name="Nova Hedwig Beih">
        <title>Comparative analysis of complete mitochondrial genome sequences from two geographically distinct Heterosigma akashiwo (Raphidophyceae) strains.</title>
        <authorList>
            <person name="Karol K.G."/>
            <person name="Jacobs M.A."/>
            <person name="Zhou Y."/>
            <person name="Sims E.H."/>
            <person name="Gillett W.D."/>
            <person name="Cattolico R.A."/>
        </authorList>
    </citation>
    <scope>NUCLEOTIDE SEQUENCE</scope>
    <source>
        <strain evidence="6">CCMP452</strain>
        <strain evidence="5">NIES293</strain>
    </source>
</reference>
<evidence type="ECO:0000259" key="4">
    <source>
        <dbReference type="Pfam" id="PF00329"/>
    </source>
</evidence>
<dbReference type="EMBL" id="AB546637">
    <property type="protein sequence ID" value="BAI70609.1"/>
    <property type="molecule type" value="Genomic_DNA"/>
</dbReference>
<dbReference type="EMBL" id="LC228565">
    <property type="protein sequence ID" value="BBB45827.1"/>
    <property type="molecule type" value="Genomic_DNA"/>
</dbReference>
<dbReference type="HAMAP" id="MF_01357">
    <property type="entry name" value="NDH1_NuoC"/>
    <property type="match status" value="1"/>
</dbReference>
<dbReference type="EMBL" id="LC228562">
    <property type="protein sequence ID" value="BBB45713.1"/>
    <property type="molecule type" value="Genomic_DNA"/>
</dbReference>
<dbReference type="EMBL" id="GQ222227">
    <property type="protein sequence ID" value="ACS27113.1"/>
    <property type="molecule type" value="Genomic_DNA"/>
</dbReference>
<dbReference type="EMBL" id="LC384966">
    <property type="protein sequence ID" value="BBE28217.1"/>
    <property type="molecule type" value="Genomic_DNA"/>
</dbReference>
<reference evidence="8" key="4">
    <citation type="submission" date="2016-01" db="EMBL/GenBank/DDBJ databases">
        <title>Mitochondrial genome DNA sequence of Heterosigma akashiwo strain Ha00_17.</title>
        <authorList>
            <person name="Ogura Y."/>
            <person name="Hayashi T."/>
            <person name="Ueki S."/>
        </authorList>
    </citation>
    <scope>NUCLEOTIDE SEQUENCE</scope>
    <source>
        <strain evidence="8">Ha00_17</strain>
    </source>
</reference>
<dbReference type="EMBL" id="LC228564">
    <property type="protein sequence ID" value="BBB45789.1"/>
    <property type="molecule type" value="Genomic_DNA"/>
</dbReference>
<keyword evidence="3" id="KW-0520">NAD</keyword>
<dbReference type="EMBL" id="LC384958">
    <property type="protein sequence ID" value="BBE27911.1"/>
    <property type="molecule type" value="Genomic_DNA"/>
</dbReference>
<reference evidence="11" key="6">
    <citation type="submission" date="2017-03" db="EMBL/GenBank/DDBJ databases">
        <title>Heterosigma akashiwo mitochondrial genome sequence.</title>
        <authorList>
            <person name="Ueki S."/>
        </authorList>
    </citation>
    <scope>NUCLEOTIDE SEQUENCE</scope>
    <source>
        <strain evidence="17">CCAP934-4</strain>
        <strain evidence="15">CCAP934-8</strain>
        <strain evidence="16">CCAP934-9</strain>
        <strain evidence="18">CCMP1870</strain>
        <strain evidence="11">CCMP2270</strain>
        <strain evidence="12">CCMP3374</strain>
        <strain evidence="19">EHUSP1</strain>
        <strain evidence="20">Haek95051</strain>
        <strain evidence="14">Haek9806-1</strain>
        <strain evidence="13">HaFk01</strain>
    </source>
</reference>
<evidence type="ECO:0000313" key="13">
    <source>
        <dbReference type="EMBL" id="BBB45713.1"/>
    </source>
</evidence>
<evidence type="ECO:0000313" key="22">
    <source>
        <dbReference type="EMBL" id="BBE27911.1"/>
    </source>
</evidence>
<dbReference type="EMBL" id="LC384960">
    <property type="protein sequence ID" value="BBE27987.1"/>
    <property type="molecule type" value="Genomic_DNA"/>
</dbReference>
<gene>
    <name evidence="10" type="primary">nad9</name>
</gene>
<evidence type="ECO:0000313" key="20">
    <source>
        <dbReference type="EMBL" id="BBB45981.1"/>
    </source>
</evidence>
<evidence type="ECO:0000313" key="9">
    <source>
        <dbReference type="EMBL" id="AOT84864.1"/>
    </source>
</evidence>
<reference evidence="9" key="5">
    <citation type="submission" date="2016-01" db="EMBL/GenBank/DDBJ databases">
        <title>Mitochondrial genome DNA sequence of Heterosigma akashiwo strain HaTj01.</title>
        <authorList>
            <person name="Ogura Y."/>
            <person name="Hayashi T."/>
            <person name="Ueki S."/>
        </authorList>
    </citation>
    <scope>NUCLEOTIDE SEQUENCE</scope>
    <source>
        <strain evidence="9">HaTj01</strain>
    </source>
</reference>
<dbReference type="EMBL" id="LC229076">
    <property type="protein sequence ID" value="BBB45905.1"/>
    <property type="molecule type" value="Genomic_DNA"/>
</dbReference>
<dbReference type="InterPro" id="IPR037232">
    <property type="entry name" value="NADH_quin_OxRdtase_su_C/D-like"/>
</dbReference>
<evidence type="ECO:0000256" key="1">
    <source>
        <dbReference type="ARBA" id="ARBA00007569"/>
    </source>
</evidence>
<evidence type="ECO:0000313" key="24">
    <source>
        <dbReference type="EMBL" id="BBE27987.1"/>
    </source>
</evidence>
<evidence type="ECO:0000313" key="30">
    <source>
        <dbReference type="EMBL" id="BBE28217.1"/>
    </source>
</evidence>
<reference evidence="7" key="3">
    <citation type="submission" date="2016-01" db="EMBL/GenBank/DDBJ databases">
        <title>Mitochondrial genome DNA sequence of Heterosigma akashiwo strain H93616.</title>
        <authorList>
            <person name="Ogura Y."/>
            <person name="Hayashi T."/>
            <person name="Ueki S."/>
        </authorList>
    </citation>
    <scope>NUCLEOTIDE SEQUENCE</scope>
    <source>
        <strain evidence="7">H93616</strain>
    </source>
</reference>
<evidence type="ECO:0000313" key="26">
    <source>
        <dbReference type="EMBL" id="BBE28063.1"/>
    </source>
</evidence>
<evidence type="ECO:0000313" key="27">
    <source>
        <dbReference type="EMBL" id="BBE28101.1"/>
    </source>
</evidence>
<dbReference type="EMBL" id="LC228566">
    <property type="protein sequence ID" value="BBB45865.1"/>
    <property type="molecule type" value="Genomic_DNA"/>
</dbReference>
<evidence type="ECO:0000313" key="23">
    <source>
        <dbReference type="EMBL" id="BBE27949.1"/>
    </source>
</evidence>
<dbReference type="EMBL" id="LC384959">
    <property type="protein sequence ID" value="BBE27949.1"/>
    <property type="molecule type" value="Genomic_DNA"/>
</dbReference>
<dbReference type="InterPro" id="IPR010218">
    <property type="entry name" value="NADH_DH_suC"/>
</dbReference>
<dbReference type="EMBL" id="LC229078">
    <property type="protein sequence ID" value="BBB45981.1"/>
    <property type="molecule type" value="Genomic_DNA"/>
</dbReference>
<keyword evidence="3" id="KW-1278">Translocase</keyword>
<comment type="similarity">
    <text evidence="1 3">Belongs to the complex I 30 kDa subunit family.</text>
</comment>
<dbReference type="EMBL" id="GQ222228">
    <property type="protein sequence ID" value="ACS27152.1"/>
    <property type="molecule type" value="Genomic_DNA"/>
</dbReference>
<evidence type="ECO:0000313" key="11">
    <source>
        <dbReference type="EMBL" id="BBB45637.1"/>
    </source>
</evidence>
<geneLocation type="mitochondrion" evidence="10"/>
<evidence type="ECO:0000313" key="16">
    <source>
        <dbReference type="EMBL" id="BBB45827.1"/>
    </source>
</evidence>
<evidence type="ECO:0000313" key="25">
    <source>
        <dbReference type="EMBL" id="BBE28025.1"/>
    </source>
</evidence>
<dbReference type="AlphaFoldDB" id="D2Z245"/>
<dbReference type="EMBL" id="KU561548">
    <property type="protein sequence ID" value="AOT84822.1"/>
    <property type="molecule type" value="Genomic_DNA"/>
</dbReference>
<evidence type="ECO:0000313" key="6">
    <source>
        <dbReference type="EMBL" id="ACS27152.1"/>
    </source>
</evidence>